<evidence type="ECO:0000313" key="7">
    <source>
        <dbReference type="EMBL" id="VFR23286.1"/>
    </source>
</evidence>
<keyword evidence="4 6" id="KW-1133">Transmembrane helix</keyword>
<evidence type="ECO:0000256" key="3">
    <source>
        <dbReference type="ARBA" id="ARBA00022692"/>
    </source>
</evidence>
<dbReference type="InterPro" id="IPR005538">
    <property type="entry name" value="LrgA/CidA"/>
</dbReference>
<name>A0A484PCR5_9ZZZZ</name>
<dbReference type="PANTHER" id="PTHR33931:SF2">
    <property type="entry name" value="HOLIN-LIKE PROTEIN CIDA"/>
    <property type="match status" value="1"/>
</dbReference>
<protein>
    <submittedName>
        <fullName evidence="7">Holin-like protein CidA</fullName>
    </submittedName>
</protein>
<evidence type="ECO:0000313" key="10">
    <source>
        <dbReference type="EMBL" id="VFR81820.1"/>
    </source>
</evidence>
<sequence>MLQSSVKITPIEQIPCVSMKTLRHLSISSRRALRRSRLLQIGLLAAFSVAGDAVVRLLGLPLPGGVVGMVAVLALLASRQMKPGMLRGGSRLLLAEMLLFFVPAVMSLLDHGEFLSLLGLKLLLVIVVGTTMIMGATALTIDACYRWSLRHAH</sequence>
<dbReference type="AlphaFoldDB" id="A0A484PCR5"/>
<keyword evidence="5 6" id="KW-0472">Membrane</keyword>
<proteinExistence type="predicted"/>
<feature type="transmembrane region" description="Helical" evidence="6">
    <location>
        <begin position="61"/>
        <end position="78"/>
    </location>
</feature>
<keyword evidence="2" id="KW-1003">Cell membrane</keyword>
<evidence type="ECO:0000256" key="5">
    <source>
        <dbReference type="ARBA" id="ARBA00023136"/>
    </source>
</evidence>
<dbReference type="GO" id="GO:0005886">
    <property type="term" value="C:plasma membrane"/>
    <property type="evidence" value="ECO:0007669"/>
    <property type="project" value="UniProtKB-SubCell"/>
</dbReference>
<evidence type="ECO:0000256" key="2">
    <source>
        <dbReference type="ARBA" id="ARBA00022475"/>
    </source>
</evidence>
<dbReference type="Pfam" id="PF03788">
    <property type="entry name" value="LrgA"/>
    <property type="match status" value="1"/>
</dbReference>
<dbReference type="EMBL" id="CAADIB010000004">
    <property type="protein sequence ID" value="VFR23286.1"/>
    <property type="molecule type" value="Genomic_DNA"/>
</dbReference>
<dbReference type="PANTHER" id="PTHR33931">
    <property type="entry name" value="HOLIN-LIKE PROTEIN CIDA-RELATED"/>
    <property type="match status" value="1"/>
</dbReference>
<dbReference type="EMBL" id="CAADIJ010000023">
    <property type="protein sequence ID" value="VFR81820.1"/>
    <property type="molecule type" value="Genomic_DNA"/>
</dbReference>
<evidence type="ECO:0000256" key="4">
    <source>
        <dbReference type="ARBA" id="ARBA00022989"/>
    </source>
</evidence>
<dbReference type="EMBL" id="CAADIC010000023">
    <property type="protein sequence ID" value="VFR37270.1"/>
    <property type="molecule type" value="Genomic_DNA"/>
</dbReference>
<feature type="transmembrane region" description="Helical" evidence="6">
    <location>
        <begin position="90"/>
        <end position="109"/>
    </location>
</feature>
<keyword evidence="3 6" id="KW-0812">Transmembrane</keyword>
<evidence type="ECO:0000313" key="9">
    <source>
        <dbReference type="EMBL" id="VFR64074.1"/>
    </source>
</evidence>
<evidence type="ECO:0000313" key="8">
    <source>
        <dbReference type="EMBL" id="VFR37270.1"/>
    </source>
</evidence>
<dbReference type="EMBL" id="CAADIL010000006">
    <property type="protein sequence ID" value="VFR64074.1"/>
    <property type="molecule type" value="Genomic_DNA"/>
</dbReference>
<evidence type="ECO:0000256" key="6">
    <source>
        <dbReference type="SAM" id="Phobius"/>
    </source>
</evidence>
<accession>A0A484PCR5</accession>
<gene>
    <name evidence="8" type="ORF">ANDA3_3424</name>
    <name evidence="7" type="ORF">ANDO2_3251</name>
    <name evidence="9" type="ORF">DAR2_3274</name>
    <name evidence="10" type="ORF">DAR3_3240</name>
</gene>
<organism evidence="7">
    <name type="scientific">plant metagenome</name>
    <dbReference type="NCBI Taxonomy" id="1297885"/>
    <lineage>
        <taxon>unclassified sequences</taxon>
        <taxon>metagenomes</taxon>
        <taxon>organismal metagenomes</taxon>
    </lineage>
</organism>
<evidence type="ECO:0000256" key="1">
    <source>
        <dbReference type="ARBA" id="ARBA00004651"/>
    </source>
</evidence>
<reference evidence="7" key="1">
    <citation type="submission" date="2019-03" db="EMBL/GenBank/DDBJ databases">
        <authorList>
            <person name="Danneels B."/>
        </authorList>
    </citation>
    <scope>NUCLEOTIDE SEQUENCE</scope>
</reference>
<feature type="transmembrane region" description="Helical" evidence="6">
    <location>
        <begin position="115"/>
        <end position="141"/>
    </location>
</feature>
<comment type="subcellular location">
    <subcellularLocation>
        <location evidence="1">Cell membrane</location>
        <topology evidence="1">Multi-pass membrane protein</topology>
    </subcellularLocation>
</comment>